<evidence type="ECO:0000313" key="2">
    <source>
        <dbReference type="EMBL" id="MBK1785719.1"/>
    </source>
</evidence>
<dbReference type="RefSeq" id="WP_200318743.1">
    <property type="nucleotide sequence ID" value="NZ_JAENJH010000003.1"/>
</dbReference>
<dbReference type="InterPro" id="IPR000836">
    <property type="entry name" value="PRTase_dom"/>
</dbReference>
<dbReference type="AlphaFoldDB" id="A0A934QU84"/>
<comment type="similarity">
    <text evidence="1">Belongs to the ComF/GntX family.</text>
</comment>
<dbReference type="EMBL" id="JAENJH010000003">
    <property type="protein sequence ID" value="MBK1785719.1"/>
    <property type="molecule type" value="Genomic_DNA"/>
</dbReference>
<reference evidence="2" key="1">
    <citation type="submission" date="2020-12" db="EMBL/GenBank/DDBJ databases">
        <title>Prauserella sp. ASG 168, a novel actinomycete isolated from cave rock.</title>
        <authorList>
            <person name="Suriyachadkun C."/>
        </authorList>
    </citation>
    <scope>NUCLEOTIDE SEQUENCE</scope>
    <source>
        <strain evidence="2">ASG 168</strain>
    </source>
</reference>
<dbReference type="Gene3D" id="3.40.50.2020">
    <property type="match status" value="1"/>
</dbReference>
<dbReference type="InterPro" id="IPR051910">
    <property type="entry name" value="ComF/GntX_DNA_util-trans"/>
</dbReference>
<evidence type="ECO:0000256" key="1">
    <source>
        <dbReference type="ARBA" id="ARBA00008007"/>
    </source>
</evidence>
<proteinExistence type="inferred from homology"/>
<evidence type="ECO:0000313" key="3">
    <source>
        <dbReference type="Proteomes" id="UP000635245"/>
    </source>
</evidence>
<dbReference type="Proteomes" id="UP000635245">
    <property type="component" value="Unassembled WGS sequence"/>
</dbReference>
<name>A0A934QU84_9PSEU</name>
<protein>
    <submittedName>
        <fullName evidence="2">ComF family protein</fullName>
    </submittedName>
</protein>
<accession>A0A934QU84</accession>
<sequence>MFTRRLSSIGRTTLDLLLPTSCAGCGAPGPACCRECARTFDPRAPVSGRSGCHALAAYDGVARRLVLAYKEGGRRDLADPLGGELAAALPGLPGATPDEHGTWWLVPVPSRRSASRARGGPHLTRLARRCAARLAEAGHPAAVAPALELGRGARDAVGLDRAQRAANLRGRLRLCAEGSPPSGAPVVLLDDVVTTGATVEACARVLAHGGFTVSAVLVLTAA</sequence>
<gene>
    <name evidence="2" type="ORF">JHE00_15415</name>
</gene>
<dbReference type="PANTHER" id="PTHR47505:SF1">
    <property type="entry name" value="DNA UTILIZATION PROTEIN YHGH"/>
    <property type="match status" value="1"/>
</dbReference>
<comment type="caution">
    <text evidence="2">The sequence shown here is derived from an EMBL/GenBank/DDBJ whole genome shotgun (WGS) entry which is preliminary data.</text>
</comment>
<dbReference type="SUPFAM" id="SSF53271">
    <property type="entry name" value="PRTase-like"/>
    <property type="match status" value="1"/>
</dbReference>
<organism evidence="2 3">
    <name type="scientific">Prauserella cavernicola</name>
    <dbReference type="NCBI Taxonomy" id="2800127"/>
    <lineage>
        <taxon>Bacteria</taxon>
        <taxon>Bacillati</taxon>
        <taxon>Actinomycetota</taxon>
        <taxon>Actinomycetes</taxon>
        <taxon>Pseudonocardiales</taxon>
        <taxon>Pseudonocardiaceae</taxon>
        <taxon>Prauserella</taxon>
    </lineage>
</organism>
<keyword evidence="3" id="KW-1185">Reference proteome</keyword>
<dbReference type="InterPro" id="IPR029057">
    <property type="entry name" value="PRTase-like"/>
</dbReference>
<dbReference type="PANTHER" id="PTHR47505">
    <property type="entry name" value="DNA UTILIZATION PROTEIN YHGH"/>
    <property type="match status" value="1"/>
</dbReference>
<dbReference type="CDD" id="cd06223">
    <property type="entry name" value="PRTases_typeI"/>
    <property type="match status" value="1"/>
</dbReference>